<proteinExistence type="predicted"/>
<dbReference type="SMART" id="SM00271">
    <property type="entry name" value="DnaJ"/>
    <property type="match status" value="1"/>
</dbReference>
<dbReference type="PANTHER" id="PTHR24074">
    <property type="entry name" value="CO-CHAPERONE PROTEIN DJLA"/>
    <property type="match status" value="1"/>
</dbReference>
<dbReference type="Gene3D" id="1.10.287.110">
    <property type="entry name" value="DnaJ domain"/>
    <property type="match status" value="1"/>
</dbReference>
<evidence type="ECO:0000313" key="3">
    <source>
        <dbReference type="EMBL" id="MBI5252076.1"/>
    </source>
</evidence>
<evidence type="ECO:0000313" key="4">
    <source>
        <dbReference type="Proteomes" id="UP000807825"/>
    </source>
</evidence>
<feature type="domain" description="J" evidence="2">
    <location>
        <begin position="6"/>
        <end position="67"/>
    </location>
</feature>
<dbReference type="PROSITE" id="PS50076">
    <property type="entry name" value="DNAJ_2"/>
    <property type="match status" value="1"/>
</dbReference>
<dbReference type="SUPFAM" id="SSF46565">
    <property type="entry name" value="Chaperone J-domain"/>
    <property type="match status" value="1"/>
</dbReference>
<sequence length="154" mass="17756">MDEIKRALEILGLGLYTTSKDIKQAYRDLVKVWHPDRFPNDPRVRRKAEEKLKEINQAYEILKGYGPSSREGSHPHEDSSKRPNPSQDHYRGEASEQDSPSQPFEASGHGDEWQYSDIDPVKTFWKFVETLWKIRKKIRAWLRGGGSGASFLLG</sequence>
<gene>
    <name evidence="3" type="ORF">HY912_21485</name>
</gene>
<dbReference type="Pfam" id="PF00226">
    <property type="entry name" value="DnaJ"/>
    <property type="match status" value="1"/>
</dbReference>
<dbReference type="InterPro" id="IPR036869">
    <property type="entry name" value="J_dom_sf"/>
</dbReference>
<dbReference type="InterPro" id="IPR050817">
    <property type="entry name" value="DjlA_DnaK_co-chaperone"/>
</dbReference>
<protein>
    <submittedName>
        <fullName evidence="3">DnaJ domain-containing protein</fullName>
    </submittedName>
</protein>
<comment type="caution">
    <text evidence="3">The sequence shown here is derived from an EMBL/GenBank/DDBJ whole genome shotgun (WGS) entry which is preliminary data.</text>
</comment>
<feature type="region of interest" description="Disordered" evidence="1">
    <location>
        <begin position="63"/>
        <end position="111"/>
    </location>
</feature>
<dbReference type="InterPro" id="IPR001623">
    <property type="entry name" value="DnaJ_domain"/>
</dbReference>
<name>A0A9D6Z8G6_9BACT</name>
<feature type="compositionally biased region" description="Basic and acidic residues" evidence="1">
    <location>
        <begin position="71"/>
        <end position="81"/>
    </location>
</feature>
<organism evidence="3 4">
    <name type="scientific">Desulfomonile tiedjei</name>
    <dbReference type="NCBI Taxonomy" id="2358"/>
    <lineage>
        <taxon>Bacteria</taxon>
        <taxon>Pseudomonadati</taxon>
        <taxon>Thermodesulfobacteriota</taxon>
        <taxon>Desulfomonilia</taxon>
        <taxon>Desulfomonilales</taxon>
        <taxon>Desulfomonilaceae</taxon>
        <taxon>Desulfomonile</taxon>
    </lineage>
</organism>
<evidence type="ECO:0000259" key="2">
    <source>
        <dbReference type="PROSITE" id="PS50076"/>
    </source>
</evidence>
<dbReference type="Proteomes" id="UP000807825">
    <property type="component" value="Unassembled WGS sequence"/>
</dbReference>
<dbReference type="PRINTS" id="PR00625">
    <property type="entry name" value="JDOMAIN"/>
</dbReference>
<dbReference type="CDD" id="cd06257">
    <property type="entry name" value="DnaJ"/>
    <property type="match status" value="1"/>
</dbReference>
<dbReference type="EMBL" id="JACRDE010000560">
    <property type="protein sequence ID" value="MBI5252076.1"/>
    <property type="molecule type" value="Genomic_DNA"/>
</dbReference>
<accession>A0A9D6Z8G6</accession>
<evidence type="ECO:0000256" key="1">
    <source>
        <dbReference type="SAM" id="MobiDB-lite"/>
    </source>
</evidence>
<reference evidence="3" key="1">
    <citation type="submission" date="2020-07" db="EMBL/GenBank/DDBJ databases">
        <title>Huge and variable diversity of episymbiotic CPR bacteria and DPANN archaea in groundwater ecosystems.</title>
        <authorList>
            <person name="He C.Y."/>
            <person name="Keren R."/>
            <person name="Whittaker M."/>
            <person name="Farag I.F."/>
            <person name="Doudna J."/>
            <person name="Cate J.H.D."/>
            <person name="Banfield J.F."/>
        </authorList>
    </citation>
    <scope>NUCLEOTIDE SEQUENCE</scope>
    <source>
        <strain evidence="3">NC_groundwater_1664_Pr3_B-0.1um_52_9</strain>
    </source>
</reference>
<dbReference type="AlphaFoldDB" id="A0A9D6Z8G6"/>